<dbReference type="GO" id="GO:0036503">
    <property type="term" value="P:ERAD pathway"/>
    <property type="evidence" value="ECO:0007669"/>
    <property type="project" value="TreeGrafter"/>
</dbReference>
<dbReference type="Proteomes" id="UP000799640">
    <property type="component" value="Unassembled WGS sequence"/>
</dbReference>
<dbReference type="Pfam" id="PF14555">
    <property type="entry name" value="UBA_4"/>
    <property type="match status" value="1"/>
</dbReference>
<dbReference type="AlphaFoldDB" id="A0A6G1HJ01"/>
<keyword evidence="5" id="KW-1185">Reference proteome</keyword>
<dbReference type="Gene3D" id="1.10.8.10">
    <property type="entry name" value="DNA helicase RuvA subunit, C-terminal domain"/>
    <property type="match status" value="1"/>
</dbReference>
<reference evidence="4" key="1">
    <citation type="journal article" date="2020" name="Stud. Mycol.">
        <title>101 Dothideomycetes genomes: a test case for predicting lifestyles and emergence of pathogens.</title>
        <authorList>
            <person name="Haridas S."/>
            <person name="Albert R."/>
            <person name="Binder M."/>
            <person name="Bloem J."/>
            <person name="Labutti K."/>
            <person name="Salamov A."/>
            <person name="Andreopoulos B."/>
            <person name="Baker S."/>
            <person name="Barry K."/>
            <person name="Bills G."/>
            <person name="Bluhm B."/>
            <person name="Cannon C."/>
            <person name="Castanera R."/>
            <person name="Culley D."/>
            <person name="Daum C."/>
            <person name="Ezra D."/>
            <person name="Gonzalez J."/>
            <person name="Henrissat B."/>
            <person name="Kuo A."/>
            <person name="Liang C."/>
            <person name="Lipzen A."/>
            <person name="Lutzoni F."/>
            <person name="Magnuson J."/>
            <person name="Mondo S."/>
            <person name="Nolan M."/>
            <person name="Ohm R."/>
            <person name="Pangilinan J."/>
            <person name="Park H.-J."/>
            <person name="Ramirez L."/>
            <person name="Alfaro M."/>
            <person name="Sun H."/>
            <person name="Tritt A."/>
            <person name="Yoshinaga Y."/>
            <person name="Zwiers L.-H."/>
            <person name="Turgeon B."/>
            <person name="Goodwin S."/>
            <person name="Spatafora J."/>
            <person name="Crous P."/>
            <person name="Grigoriev I."/>
        </authorList>
    </citation>
    <scope>NUCLEOTIDE SEQUENCE</scope>
    <source>
        <strain evidence="4">CBS 262.69</strain>
    </source>
</reference>
<gene>
    <name evidence="4" type="ORF">EJ06DRAFT_540162</name>
</gene>
<keyword evidence="1" id="KW-0175">Coiled coil</keyword>
<dbReference type="PANTHER" id="PTHR23322">
    <property type="entry name" value="FAS-ASSOCIATED PROTEIN"/>
    <property type="match status" value="1"/>
</dbReference>
<evidence type="ECO:0000256" key="2">
    <source>
        <dbReference type="SAM" id="MobiDB-lite"/>
    </source>
</evidence>
<dbReference type="SMART" id="SM00166">
    <property type="entry name" value="UBX"/>
    <property type="match status" value="1"/>
</dbReference>
<feature type="domain" description="UBX" evidence="3">
    <location>
        <begin position="400"/>
        <end position="467"/>
    </location>
</feature>
<sequence>MSSQNGGVDLDSLTDDQRAVLQEYIGVTQQDAAAAVPLLQRTQWNIQIAIARFFDGEPATDPVAEALAAAPPDPRREEVLMNGFSSRRNRNPNLEPAPRIVPQRDTQVSAPLILTLLLTPFSLLYAILSRTFRFTGWLFPFLPRIFARFSGLGPGNTRWSNGRVALKPRDTAARFIREFEEQYSPDTLPFVENGYAQALDAAKQDLKFLLVILISPEHDDTSAYVHDTLLAPSVRDFLRSASDSLLIWGGNVQDAEAYQVSEKLGLSKFPFAALICHTPSVSSTAMSIVARLTGPLPPATFLSQLQQAIERHGPGLDRARRAKQEQQAARSIREQQNSAYERSLAQDRERARRKREEEEAKARVEEEAKRAEEAKLAYERDLQAWRVWRAGQIVPEPAQDDKEAVRISIRLPDGKRVVRRFGPRLGLEELYAFVECHDLVGTGETGGSKPVGFTPQYGFRLVSPMPREVYSVDGAGTVRERIGRNGNLIVEPVGEDEDEEEQ</sequence>
<dbReference type="InterPro" id="IPR006577">
    <property type="entry name" value="UAS"/>
</dbReference>
<dbReference type="Pfam" id="PF00789">
    <property type="entry name" value="UBX"/>
    <property type="match status" value="1"/>
</dbReference>
<feature type="compositionally biased region" description="Basic and acidic residues" evidence="2">
    <location>
        <begin position="315"/>
        <end position="324"/>
    </location>
</feature>
<accession>A0A6G1HJ01</accession>
<dbReference type="SUPFAM" id="SSF52833">
    <property type="entry name" value="Thioredoxin-like"/>
    <property type="match status" value="1"/>
</dbReference>
<dbReference type="Gene3D" id="3.10.20.90">
    <property type="entry name" value="Phosphatidylinositol 3-kinase Catalytic Subunit, Chain A, domain 1"/>
    <property type="match status" value="1"/>
</dbReference>
<evidence type="ECO:0000259" key="3">
    <source>
        <dbReference type="PROSITE" id="PS50033"/>
    </source>
</evidence>
<dbReference type="InterPro" id="IPR001012">
    <property type="entry name" value="UBX_dom"/>
</dbReference>
<protein>
    <recommendedName>
        <fullName evidence="3">UBX domain-containing protein</fullName>
    </recommendedName>
</protein>
<dbReference type="CDD" id="cd14273">
    <property type="entry name" value="UBA_TAP-C_like"/>
    <property type="match status" value="1"/>
</dbReference>
<dbReference type="SUPFAM" id="SSF46934">
    <property type="entry name" value="UBA-like"/>
    <property type="match status" value="1"/>
</dbReference>
<dbReference type="PROSITE" id="PS50033">
    <property type="entry name" value="UBX"/>
    <property type="match status" value="1"/>
</dbReference>
<dbReference type="OrthoDB" id="1026733at2759"/>
<dbReference type="GO" id="GO:0043130">
    <property type="term" value="F:ubiquitin binding"/>
    <property type="evidence" value="ECO:0007669"/>
    <property type="project" value="TreeGrafter"/>
</dbReference>
<dbReference type="InterPro" id="IPR036249">
    <property type="entry name" value="Thioredoxin-like_sf"/>
</dbReference>
<dbReference type="CDD" id="cd01767">
    <property type="entry name" value="UBX"/>
    <property type="match status" value="1"/>
</dbReference>
<dbReference type="EMBL" id="ML996709">
    <property type="protein sequence ID" value="KAF2395972.1"/>
    <property type="molecule type" value="Genomic_DNA"/>
</dbReference>
<dbReference type="PANTHER" id="PTHR23322:SF1">
    <property type="entry name" value="FAS-ASSOCIATED FACTOR 2"/>
    <property type="match status" value="1"/>
</dbReference>
<feature type="compositionally biased region" description="Basic and acidic residues" evidence="2">
    <location>
        <begin position="344"/>
        <end position="370"/>
    </location>
</feature>
<evidence type="ECO:0000256" key="1">
    <source>
        <dbReference type="ARBA" id="ARBA00023054"/>
    </source>
</evidence>
<dbReference type="SMART" id="SM00594">
    <property type="entry name" value="UAS"/>
    <property type="match status" value="1"/>
</dbReference>
<dbReference type="InterPro" id="IPR009060">
    <property type="entry name" value="UBA-like_sf"/>
</dbReference>
<proteinExistence type="predicted"/>
<dbReference type="InterPro" id="IPR050730">
    <property type="entry name" value="UBX_domain-protein"/>
</dbReference>
<dbReference type="SUPFAM" id="SSF54236">
    <property type="entry name" value="Ubiquitin-like"/>
    <property type="match status" value="1"/>
</dbReference>
<dbReference type="Gene3D" id="3.40.30.10">
    <property type="entry name" value="Glutaredoxin"/>
    <property type="match status" value="1"/>
</dbReference>
<organism evidence="4 5">
    <name type="scientific">Trichodelitschia bisporula</name>
    <dbReference type="NCBI Taxonomy" id="703511"/>
    <lineage>
        <taxon>Eukaryota</taxon>
        <taxon>Fungi</taxon>
        <taxon>Dikarya</taxon>
        <taxon>Ascomycota</taxon>
        <taxon>Pezizomycotina</taxon>
        <taxon>Dothideomycetes</taxon>
        <taxon>Dothideomycetes incertae sedis</taxon>
        <taxon>Phaeotrichales</taxon>
        <taxon>Phaeotrichaceae</taxon>
        <taxon>Trichodelitschia</taxon>
    </lineage>
</organism>
<evidence type="ECO:0000313" key="4">
    <source>
        <dbReference type="EMBL" id="KAF2395972.1"/>
    </source>
</evidence>
<evidence type="ECO:0000313" key="5">
    <source>
        <dbReference type="Proteomes" id="UP000799640"/>
    </source>
</evidence>
<dbReference type="GO" id="GO:0005783">
    <property type="term" value="C:endoplasmic reticulum"/>
    <property type="evidence" value="ECO:0007669"/>
    <property type="project" value="TreeGrafter"/>
</dbReference>
<dbReference type="InterPro" id="IPR029071">
    <property type="entry name" value="Ubiquitin-like_domsf"/>
</dbReference>
<feature type="region of interest" description="Disordered" evidence="2">
    <location>
        <begin position="315"/>
        <end position="370"/>
    </location>
</feature>
<name>A0A6G1HJ01_9PEZI</name>